<evidence type="ECO:0000313" key="1">
    <source>
        <dbReference type="EMBL" id="ABF18036.1"/>
    </source>
</evidence>
<reference evidence="1" key="2">
    <citation type="journal article" date="2007" name="BMC Genomics">
        <title>An annotated catalogue of salivary gland transcripts in the adult female mosquito, Aedes aegypti.</title>
        <authorList>
            <person name="Ribeiro J.M."/>
            <person name="Arca B."/>
            <person name="Lombardo F."/>
            <person name="Calvo E."/>
            <person name="Phan V.M."/>
            <person name="Chandra P.K."/>
            <person name="Wikel S.K."/>
        </authorList>
    </citation>
    <scope>NUCLEOTIDE SEQUENCE</scope>
</reference>
<dbReference type="EMBL" id="DQ440003">
    <property type="protein sequence ID" value="ABF18036.1"/>
    <property type="molecule type" value="mRNA"/>
</dbReference>
<gene>
    <name evidence="2" type="primary">110679664</name>
</gene>
<dbReference type="AlphaFoldDB" id="Q1HRU1"/>
<name>Q1HRU1_AEDAE</name>
<reference evidence="1" key="1">
    <citation type="submission" date="2006-03" db="EMBL/GenBank/DDBJ databases">
        <authorList>
            <person name="Ribeiro J.M.C."/>
            <person name="Chandra P.K."/>
            <person name="Calvo E."/>
            <person name="Pham V.M."/>
            <person name="Wikel S.K."/>
        </authorList>
    </citation>
    <scope>NUCLEOTIDE SEQUENCE</scope>
</reference>
<dbReference type="VEuPathDB" id="VectorBase:AAEL021244"/>
<reference evidence="2 3" key="3">
    <citation type="submission" date="2017-06" db="EMBL/GenBank/DDBJ databases">
        <title>Aedes aegypti genome working group (AGWG) sequencing and assembly.</title>
        <authorList>
            <consortium name="Aedes aegypti Genome Working Group (AGWG)"/>
            <person name="Matthews B.J."/>
        </authorList>
    </citation>
    <scope>NUCLEOTIDE SEQUENCE [LARGE SCALE GENOMIC DNA]</scope>
    <source>
        <strain evidence="2 3">LVP_AGWG</strain>
    </source>
</reference>
<dbReference type="OrthoDB" id="7740377at2759"/>
<organism evidence="1">
    <name type="scientific">Aedes aegypti</name>
    <name type="common">Yellowfever mosquito</name>
    <name type="synonym">Culex aegypti</name>
    <dbReference type="NCBI Taxonomy" id="7159"/>
    <lineage>
        <taxon>Eukaryota</taxon>
        <taxon>Metazoa</taxon>
        <taxon>Ecdysozoa</taxon>
        <taxon>Arthropoda</taxon>
        <taxon>Hexapoda</taxon>
        <taxon>Insecta</taxon>
        <taxon>Pterygota</taxon>
        <taxon>Neoptera</taxon>
        <taxon>Endopterygota</taxon>
        <taxon>Diptera</taxon>
        <taxon>Nematocera</taxon>
        <taxon>Culicoidea</taxon>
        <taxon>Culicidae</taxon>
        <taxon>Culicinae</taxon>
        <taxon>Aedini</taxon>
        <taxon>Aedes</taxon>
        <taxon>Stegomyia</taxon>
    </lineage>
</organism>
<evidence type="ECO:0000313" key="3">
    <source>
        <dbReference type="Proteomes" id="UP000008820"/>
    </source>
</evidence>
<accession>Q1HRU1</accession>
<dbReference type="EnsemblMetazoa" id="AAEL021244-RA">
    <property type="protein sequence ID" value="AAEL021244-PA"/>
    <property type="gene ID" value="AAEL021244"/>
</dbReference>
<evidence type="ECO:0000313" key="2">
    <source>
        <dbReference type="EnsemblMetazoa" id="AAEL021244-PA"/>
    </source>
</evidence>
<dbReference type="InParanoid" id="Q1HRU1"/>
<reference evidence="2" key="4">
    <citation type="submission" date="2022-10" db="UniProtKB">
        <authorList>
            <consortium name="EnsemblMetazoa"/>
        </authorList>
    </citation>
    <scope>IDENTIFICATION</scope>
    <source>
        <strain evidence="2">LVP_AGWG</strain>
    </source>
</reference>
<protein>
    <submittedName>
        <fullName evidence="1 2">GSG8-like protein</fullName>
    </submittedName>
</protein>
<dbReference type="Proteomes" id="UP000008820">
    <property type="component" value="Chromosome 3"/>
</dbReference>
<proteinExistence type="evidence at transcript level"/>
<keyword evidence="3" id="KW-1185">Reference proteome</keyword>
<sequence>MALFVQNILIAAFRLALIYIVIACRSTIARNESILEHPNNKSVSSRFVSIRKASNHAHLCWAVKVAPTAFATSWDCLEGYSKTQLTMVYGDIEPSKNDRQLLEKKITTLARKCRHNIENVALLVHNKQSLLFETVLNYVASYGLLDYERKCKECKILKVQRRFRCPVKNVAIVYNNCIEHVQFL</sequence>